<reference evidence="3" key="1">
    <citation type="submission" date="2019-10" db="EMBL/GenBank/DDBJ databases">
        <authorList>
            <person name="Zhang R."/>
            <person name="Pan Y."/>
            <person name="Wang J."/>
            <person name="Ma R."/>
            <person name="Yu S."/>
        </authorList>
    </citation>
    <scope>NUCLEOTIDE SEQUENCE</scope>
    <source>
        <strain evidence="3">LA-IB0</strain>
        <tissue evidence="3">Leaf</tissue>
    </source>
</reference>
<keyword evidence="4" id="KW-1185">Reference proteome</keyword>
<dbReference type="GO" id="GO:0008270">
    <property type="term" value="F:zinc ion binding"/>
    <property type="evidence" value="ECO:0007669"/>
    <property type="project" value="InterPro"/>
</dbReference>
<evidence type="ECO:0000313" key="4">
    <source>
        <dbReference type="Proteomes" id="UP000826271"/>
    </source>
</evidence>
<gene>
    <name evidence="3" type="ORF">BUALT_Bualt11G0019400</name>
</gene>
<dbReference type="AlphaFoldDB" id="A0AAV6X2H2"/>
<organism evidence="3 4">
    <name type="scientific">Buddleja alternifolia</name>
    <dbReference type="NCBI Taxonomy" id="168488"/>
    <lineage>
        <taxon>Eukaryota</taxon>
        <taxon>Viridiplantae</taxon>
        <taxon>Streptophyta</taxon>
        <taxon>Embryophyta</taxon>
        <taxon>Tracheophyta</taxon>
        <taxon>Spermatophyta</taxon>
        <taxon>Magnoliopsida</taxon>
        <taxon>eudicotyledons</taxon>
        <taxon>Gunneridae</taxon>
        <taxon>Pentapetalae</taxon>
        <taxon>asterids</taxon>
        <taxon>lamiids</taxon>
        <taxon>Lamiales</taxon>
        <taxon>Scrophulariaceae</taxon>
        <taxon>Buddlejeae</taxon>
        <taxon>Buddleja</taxon>
    </lineage>
</organism>
<dbReference type="Proteomes" id="UP000826271">
    <property type="component" value="Unassembled WGS sequence"/>
</dbReference>
<comment type="similarity">
    <text evidence="1">Belongs to the PPR family. PCMP-H subfamily.</text>
</comment>
<evidence type="ECO:0000259" key="2">
    <source>
        <dbReference type="Pfam" id="PF14432"/>
    </source>
</evidence>
<dbReference type="EMBL" id="WHWC01000011">
    <property type="protein sequence ID" value="KAG8373390.1"/>
    <property type="molecule type" value="Genomic_DNA"/>
</dbReference>
<comment type="caution">
    <text evidence="3">The sequence shown here is derived from an EMBL/GenBank/DDBJ whole genome shotgun (WGS) entry which is preliminary data.</text>
</comment>
<accession>A0AAV6X2H2</accession>
<feature type="domain" description="DYW" evidence="2">
    <location>
        <begin position="5"/>
        <end position="89"/>
    </location>
</feature>
<proteinExistence type="inferred from homology"/>
<dbReference type="InterPro" id="IPR032867">
    <property type="entry name" value="DYW_dom"/>
</dbReference>
<evidence type="ECO:0000313" key="3">
    <source>
        <dbReference type="EMBL" id="KAG8373390.1"/>
    </source>
</evidence>
<evidence type="ECO:0000256" key="1">
    <source>
        <dbReference type="ARBA" id="ARBA00006643"/>
    </source>
</evidence>
<name>A0AAV6X2H2_9LAMI</name>
<dbReference type="Pfam" id="PF14432">
    <property type="entry name" value="DYW_deaminase"/>
    <property type="match status" value="1"/>
</dbReference>
<protein>
    <recommendedName>
        <fullName evidence="2">DYW domain-containing protein</fullName>
    </recommendedName>
</protein>
<sequence length="90" mass="10488">MKRLGYRAESDFVYQDVEEEEKENILLYHSEKLAVAFGIISLQSDKPIMVTKNLRVCGDCHTALKYITIIAKRDITVRDTSRFHHFRDGI</sequence>